<dbReference type="InterPro" id="IPR008969">
    <property type="entry name" value="CarboxyPept-like_regulatory"/>
</dbReference>
<proteinExistence type="predicted"/>
<dbReference type="InterPro" id="IPR013783">
    <property type="entry name" value="Ig-like_fold"/>
</dbReference>
<gene>
    <name evidence="1" type="ORF">Q8W34_01255</name>
</gene>
<dbReference type="EMBL" id="JAUYVT010000001">
    <property type="protein sequence ID" value="MDP2563243.1"/>
    <property type="molecule type" value="Genomic_DNA"/>
</dbReference>
<comment type="caution">
    <text evidence="1">The sequence shown here is derived from an EMBL/GenBank/DDBJ whole genome shotgun (WGS) entry which is preliminary data.</text>
</comment>
<evidence type="ECO:0000313" key="2">
    <source>
        <dbReference type="Proteomes" id="UP001177212"/>
    </source>
</evidence>
<dbReference type="SUPFAM" id="SSF49313">
    <property type="entry name" value="Cadherin-like"/>
    <property type="match status" value="1"/>
</dbReference>
<dbReference type="RefSeq" id="WP_305470852.1">
    <property type="nucleotide sequence ID" value="NZ_JAUYVT010000001.1"/>
</dbReference>
<dbReference type="Gene3D" id="2.60.40.10">
    <property type="entry name" value="Immunoglobulins"/>
    <property type="match status" value="2"/>
</dbReference>
<reference evidence="1" key="1">
    <citation type="submission" date="2023-07" db="EMBL/GenBank/DDBJ databases">
        <title>Genome content predicts the carbon catabolic preferences of heterotrophic bacteria.</title>
        <authorList>
            <person name="Gralka M."/>
        </authorList>
    </citation>
    <scope>NUCLEOTIDE SEQUENCE</scope>
    <source>
        <strain evidence="1">4G09</strain>
    </source>
</reference>
<dbReference type="InterPro" id="IPR015919">
    <property type="entry name" value="Cadherin-like_sf"/>
</dbReference>
<dbReference type="Proteomes" id="UP001177212">
    <property type="component" value="Unassembled WGS sequence"/>
</dbReference>
<keyword evidence="2" id="KW-1185">Reference proteome</keyword>
<protein>
    <submittedName>
        <fullName evidence="1">Ig domain-containing protein</fullName>
    </submittedName>
</protein>
<dbReference type="Pfam" id="PF05345">
    <property type="entry name" value="He_PIG"/>
    <property type="match status" value="1"/>
</dbReference>
<accession>A0ABT9F8Y5</accession>
<dbReference type="SUPFAM" id="SSF49464">
    <property type="entry name" value="Carboxypeptidase regulatory domain-like"/>
    <property type="match status" value="1"/>
</dbReference>
<name>A0ABT9F8Y5_9GAMM</name>
<evidence type="ECO:0000313" key="1">
    <source>
        <dbReference type="EMBL" id="MDP2563243.1"/>
    </source>
</evidence>
<dbReference type="PROSITE" id="PS51257">
    <property type="entry name" value="PROKAR_LIPOPROTEIN"/>
    <property type="match status" value="1"/>
</dbReference>
<organism evidence="1 2">
    <name type="scientific">Pseudoalteromonas marina</name>
    <dbReference type="NCBI Taxonomy" id="267375"/>
    <lineage>
        <taxon>Bacteria</taxon>
        <taxon>Pseudomonadati</taxon>
        <taxon>Pseudomonadota</taxon>
        <taxon>Gammaproteobacteria</taxon>
        <taxon>Alteromonadales</taxon>
        <taxon>Pseudoalteromonadaceae</taxon>
        <taxon>Pseudoalteromonas</taxon>
    </lineage>
</organism>
<sequence>MEHQFKLKSLLVLPLVTILTACGSSDSNEKATNNEVAIVNNAPLITSEAVTSAIEDNTYTYLVEVQDDGDDLTFTLSSFPEGMSISETGLIEWLPTEGVLSSGEVVVAVNDGENDNVIQSFEVVVTPVNDTPVLSLIPNQTVKSGDDFSFQLVLTDPDDNIENGDFSFSVSPEIEGMEIDQNGLITYQARASETTEYNLTVEVRDGQEDGVLPVRASFILDEQFFQGISAVIKNYYTEDVIPNADAFLTNGNEILADSVSDENGIVTFSIQDIYITERMSIISDASGFAEMAIGLNEEQIDLSNNILLQPVQAEISFDPTIENNLSVEEFVLVELPANSLQRADGTLATGLVNAELTIINPAIDINLMPGEMITKDVNGEIRPIESFGAITVTFEDTDGVELNLTENMQAKINIPAVGELDGTVPLYYFDNNSGLWIEEGQVELVSGPQGNYYSGMVSHFTTWNADRIYETIFINGCIEDKDQNRLEGVQINSEGRDYIGSSSAVTDENGDFSIPAKMNSTVLISSSVGIQSRTFSIDTFDTDITLSECVVLNEAFTKIKLNWGLMPTDLDSHLWGPSSTNGEQFHIYFGNEQVIVNDVVMFLDVDDVTSYGPEVISIPEFALPGTYSYKVHNYSGTPEIDSDTTKVELLIDDRRYVFTPPSEGADEMWHVFDLIVSEVGNVQVNKVDIFEPYYFYSSNSLVPNSNLEPKIKYYESIYNKLITGKYYAK</sequence>